<dbReference type="EMBL" id="CP014579">
    <property type="protein sequence ID" value="ANB76435.1"/>
    <property type="molecule type" value="Genomic_DNA"/>
</dbReference>
<evidence type="ECO:0008006" key="9">
    <source>
        <dbReference type="Google" id="ProtNLM"/>
    </source>
</evidence>
<dbReference type="Proteomes" id="UP000076852">
    <property type="component" value="Chromosome 2"/>
</dbReference>
<proteinExistence type="predicted"/>
<reference evidence="7 8" key="1">
    <citation type="journal article" date="2016" name="Gene">
        <title>PacBio SMRT assembly of a complex multi-replicon genome reveals chlorocatechol degradative operon in a region of genome plasticity.</title>
        <authorList>
            <person name="Ricker N."/>
            <person name="Shen S.Y."/>
            <person name="Goordial J."/>
            <person name="Jin S."/>
            <person name="Fulthorpe R.R."/>
        </authorList>
    </citation>
    <scope>NUCLEOTIDE SEQUENCE [LARGE SCALE GENOMIC DNA]</scope>
    <source>
        <strain evidence="7 8">OLGA172</strain>
    </source>
</reference>
<evidence type="ECO:0000313" key="7">
    <source>
        <dbReference type="EMBL" id="ANB76435.1"/>
    </source>
</evidence>
<dbReference type="InterPro" id="IPR011010">
    <property type="entry name" value="DNA_brk_join_enz"/>
</dbReference>
<dbReference type="GO" id="GO:0003677">
    <property type="term" value="F:DNA binding"/>
    <property type="evidence" value="ECO:0007669"/>
    <property type="project" value="UniProtKB-UniRule"/>
</dbReference>
<dbReference type="Pfam" id="PF02899">
    <property type="entry name" value="Phage_int_SAM_1"/>
    <property type="match status" value="1"/>
</dbReference>
<dbReference type="InterPro" id="IPR050090">
    <property type="entry name" value="Tyrosine_recombinase_XerCD"/>
</dbReference>
<dbReference type="InterPro" id="IPR013762">
    <property type="entry name" value="Integrase-like_cat_sf"/>
</dbReference>
<dbReference type="RefSeq" id="WP_063499657.1">
    <property type="nucleotide sequence ID" value="NZ_CP014579.1"/>
</dbReference>
<dbReference type="InterPro" id="IPR004107">
    <property type="entry name" value="Integrase_SAM-like_N"/>
</dbReference>
<dbReference type="Gene3D" id="1.10.150.130">
    <property type="match status" value="1"/>
</dbReference>
<dbReference type="KEGG" id="buz:AYM40_29875"/>
<accession>A0A160FTD1</accession>
<dbReference type="PANTHER" id="PTHR30349">
    <property type="entry name" value="PHAGE INTEGRASE-RELATED"/>
    <property type="match status" value="1"/>
</dbReference>
<evidence type="ECO:0000256" key="2">
    <source>
        <dbReference type="ARBA" id="ARBA00023125"/>
    </source>
</evidence>
<dbReference type="Pfam" id="PF00589">
    <property type="entry name" value="Phage_integrase"/>
    <property type="match status" value="1"/>
</dbReference>
<dbReference type="PROSITE" id="PS51898">
    <property type="entry name" value="TYR_RECOMBINASE"/>
    <property type="match status" value="1"/>
</dbReference>
<dbReference type="InterPro" id="IPR044068">
    <property type="entry name" value="CB"/>
</dbReference>
<evidence type="ECO:0000259" key="6">
    <source>
        <dbReference type="PROSITE" id="PS51900"/>
    </source>
</evidence>
<dbReference type="GO" id="GO:0015074">
    <property type="term" value="P:DNA integration"/>
    <property type="evidence" value="ECO:0007669"/>
    <property type="project" value="UniProtKB-KW"/>
</dbReference>
<sequence length="414" mass="47756">MFEAIYSYPQVLRRHRDGPWAEERERFLAHCAEQGFSRATLRQTAAELLVVAQYFDISESTFIAHDVEAAADRWVRFQRRRQRIQDCRWSRQRFVSTASSWLRFLDCLEQPQQETKPFAHLIDEFSDFMRDERGLSAKTIAGRCWQVRHLLDSLQTAKHSLARLSLKEVDDYLTMKADQGWGRVTMASAASALRSFFTYAEMRRWCPSGIAAGIEGPRVFREEGLPRSLDWQQVRQLIASTGGCGARDIRDRAILMLFAIYGLRRSEVSQLRLEDVDWEHEVLCVTRSKLRRTQDYPLIPVVGDVILRYLQEVRPRSTRRELFLALKAPFRPLSMNDMYRLVRSRLAVLGVSGPYRGPHCLRHACATHLLASGLTLKQVGDHLGHRSAYATRVYAKVDLAGLRQVAEFDLRGLL</sequence>
<dbReference type="PROSITE" id="PS51900">
    <property type="entry name" value="CB"/>
    <property type="match status" value="1"/>
</dbReference>
<dbReference type="OrthoDB" id="8912821at2"/>
<feature type="domain" description="Tyr recombinase" evidence="5">
    <location>
        <begin position="224"/>
        <end position="407"/>
    </location>
</feature>
<keyword evidence="2 4" id="KW-0238">DNA-binding</keyword>
<evidence type="ECO:0000313" key="8">
    <source>
        <dbReference type="Proteomes" id="UP000076852"/>
    </source>
</evidence>
<dbReference type="GO" id="GO:0006310">
    <property type="term" value="P:DNA recombination"/>
    <property type="evidence" value="ECO:0007669"/>
    <property type="project" value="UniProtKB-KW"/>
</dbReference>
<keyword evidence="3" id="KW-0233">DNA recombination</keyword>
<dbReference type="Gene3D" id="1.10.443.10">
    <property type="entry name" value="Intergrase catalytic core"/>
    <property type="match status" value="1"/>
</dbReference>
<dbReference type="PANTHER" id="PTHR30349:SF90">
    <property type="entry name" value="TYROSINE RECOMBINASE XERD"/>
    <property type="match status" value="1"/>
</dbReference>
<gene>
    <name evidence="7" type="ORF">AYM40_29875</name>
</gene>
<dbReference type="InterPro" id="IPR010998">
    <property type="entry name" value="Integrase_recombinase_N"/>
</dbReference>
<keyword evidence="8" id="KW-1185">Reference proteome</keyword>
<dbReference type="SUPFAM" id="SSF56349">
    <property type="entry name" value="DNA breaking-rejoining enzymes"/>
    <property type="match status" value="1"/>
</dbReference>
<evidence type="ECO:0000256" key="1">
    <source>
        <dbReference type="ARBA" id="ARBA00022908"/>
    </source>
</evidence>
<evidence type="ECO:0000256" key="4">
    <source>
        <dbReference type="PROSITE-ProRule" id="PRU01248"/>
    </source>
</evidence>
<dbReference type="InterPro" id="IPR002104">
    <property type="entry name" value="Integrase_catalytic"/>
</dbReference>
<dbReference type="AlphaFoldDB" id="A0A160FTD1"/>
<dbReference type="STRING" id="1804984.AYM40_29875"/>
<protein>
    <recommendedName>
        <fullName evidence="9">Integrase</fullName>
    </recommendedName>
</protein>
<keyword evidence="1" id="KW-0229">DNA integration</keyword>
<name>A0A160FTD1_9BURK</name>
<evidence type="ECO:0000256" key="3">
    <source>
        <dbReference type="ARBA" id="ARBA00023172"/>
    </source>
</evidence>
<feature type="domain" description="Core-binding (CB)" evidence="6">
    <location>
        <begin position="116"/>
        <end position="201"/>
    </location>
</feature>
<evidence type="ECO:0000259" key="5">
    <source>
        <dbReference type="PROSITE" id="PS51898"/>
    </source>
</evidence>
<organism evidence="7 8">
    <name type="scientific">Paraburkholderia phytofirmans OLGA172</name>
    <dbReference type="NCBI Taxonomy" id="1417228"/>
    <lineage>
        <taxon>Bacteria</taxon>
        <taxon>Pseudomonadati</taxon>
        <taxon>Pseudomonadota</taxon>
        <taxon>Betaproteobacteria</taxon>
        <taxon>Burkholderiales</taxon>
        <taxon>Burkholderiaceae</taxon>
        <taxon>Paraburkholderia</taxon>
    </lineage>
</organism>